<accession>A0A098LJ83</accession>
<dbReference type="Pfam" id="PF00561">
    <property type="entry name" value="Abhydrolase_1"/>
    <property type="match status" value="1"/>
</dbReference>
<evidence type="ECO:0000259" key="3">
    <source>
        <dbReference type="Pfam" id="PF00561"/>
    </source>
</evidence>
<dbReference type="GO" id="GO:0016787">
    <property type="term" value="F:hydrolase activity"/>
    <property type="evidence" value="ECO:0007669"/>
    <property type="project" value="UniProtKB-KW"/>
</dbReference>
<dbReference type="Proteomes" id="UP000030185">
    <property type="component" value="Unassembled WGS sequence"/>
</dbReference>
<protein>
    <submittedName>
        <fullName evidence="4">Sigma factor sigB regulation protein rsbQ</fullName>
    </submittedName>
</protein>
<keyword evidence="5" id="KW-1185">Reference proteome</keyword>
<dbReference type="InterPro" id="IPR000073">
    <property type="entry name" value="AB_hydrolase_1"/>
</dbReference>
<dbReference type="STRING" id="153721.MYP_3442"/>
<dbReference type="FunFam" id="3.40.50.1820:FF:000042">
    <property type="entry name" value="probable strigolactone esterase DAD2"/>
    <property type="match status" value="1"/>
</dbReference>
<dbReference type="EMBL" id="BBLT01000007">
    <property type="protein sequence ID" value="GAL86213.1"/>
    <property type="molecule type" value="Genomic_DNA"/>
</dbReference>
<comment type="similarity">
    <text evidence="1">Belongs to the AB hydrolase superfamily.</text>
</comment>
<dbReference type="InterPro" id="IPR029058">
    <property type="entry name" value="AB_hydrolase_fold"/>
</dbReference>
<reference evidence="4 5" key="1">
    <citation type="submission" date="2014-09" db="EMBL/GenBank/DDBJ databases">
        <title>Sporocytophaga myxococcoides PG-01 genome sequencing.</title>
        <authorList>
            <person name="Liu L."/>
            <person name="Gao P.J."/>
            <person name="Chen G.J."/>
            <person name="Wang L.S."/>
        </authorList>
    </citation>
    <scope>NUCLEOTIDE SEQUENCE [LARGE SCALE GENOMIC DNA]</scope>
    <source>
        <strain evidence="4 5">PG-01</strain>
    </source>
</reference>
<dbReference type="AlphaFoldDB" id="A0A098LJ83"/>
<sequence>MNMNPIEKNIVTVAGNQNSEETLVFGHGFGTDQTYWRLVTKAFSEQYKIITFDNVGAGKSPPIAYSNNKYSQLQSYADDIIDLAENLQIKDATFIGHSVSGITGMLASIKAPELFSKHVFINASPRYLNDTEYIGGFEQSDLKDLYNKMQTNYHAWVSGFAPTFMGNPEKPELAIEFANSLASLRPDVAYTVCKAIFESDHRKDLIKFNKKSLIIQSIKDIAVPVEVGKYLNKNIKDSVLFVINADGHFPHISAPEEVIQAIKTFL</sequence>
<dbReference type="eggNOG" id="COG2267">
    <property type="taxonomic scope" value="Bacteria"/>
</dbReference>
<gene>
    <name evidence="4" type="ORF">MYP_3442</name>
</gene>
<evidence type="ECO:0000313" key="4">
    <source>
        <dbReference type="EMBL" id="GAL86213.1"/>
    </source>
</evidence>
<proteinExistence type="inferred from homology"/>
<organism evidence="4 5">
    <name type="scientific">Sporocytophaga myxococcoides</name>
    <dbReference type="NCBI Taxonomy" id="153721"/>
    <lineage>
        <taxon>Bacteria</taxon>
        <taxon>Pseudomonadati</taxon>
        <taxon>Bacteroidota</taxon>
        <taxon>Cytophagia</taxon>
        <taxon>Cytophagales</taxon>
        <taxon>Cytophagaceae</taxon>
        <taxon>Sporocytophaga</taxon>
    </lineage>
</organism>
<feature type="domain" description="AB hydrolase-1" evidence="3">
    <location>
        <begin position="22"/>
        <end position="255"/>
    </location>
</feature>
<dbReference type="Gene3D" id="3.40.50.1820">
    <property type="entry name" value="alpha/beta hydrolase"/>
    <property type="match status" value="1"/>
</dbReference>
<dbReference type="PRINTS" id="PR00111">
    <property type="entry name" value="ABHYDROLASE"/>
</dbReference>
<comment type="caution">
    <text evidence="4">The sequence shown here is derived from an EMBL/GenBank/DDBJ whole genome shotgun (WGS) entry which is preliminary data.</text>
</comment>
<evidence type="ECO:0000256" key="2">
    <source>
        <dbReference type="ARBA" id="ARBA00022801"/>
    </source>
</evidence>
<name>A0A098LJ83_9BACT</name>
<evidence type="ECO:0000256" key="1">
    <source>
        <dbReference type="ARBA" id="ARBA00008645"/>
    </source>
</evidence>
<dbReference type="PANTHER" id="PTHR43039">
    <property type="entry name" value="ESTERASE-RELATED"/>
    <property type="match status" value="1"/>
</dbReference>
<evidence type="ECO:0000313" key="5">
    <source>
        <dbReference type="Proteomes" id="UP000030185"/>
    </source>
</evidence>
<dbReference type="SUPFAM" id="SSF53474">
    <property type="entry name" value="alpha/beta-Hydrolases"/>
    <property type="match status" value="1"/>
</dbReference>
<keyword evidence="2" id="KW-0378">Hydrolase</keyword>